<dbReference type="PANTHER" id="PTHR31084:SF0">
    <property type="entry name" value="ALPHA-L-FUCOSIDASE 2"/>
    <property type="match status" value="1"/>
</dbReference>
<dbReference type="InterPro" id="IPR054363">
    <property type="entry name" value="GH95_cat"/>
</dbReference>
<dbReference type="EMBL" id="AP028055">
    <property type="protein sequence ID" value="BEH00191.1"/>
    <property type="molecule type" value="Genomic_DNA"/>
</dbReference>
<gene>
    <name evidence="3" type="ORF">BSYN_24550</name>
</gene>
<dbReference type="SUPFAM" id="SSF48208">
    <property type="entry name" value="Six-hairpin glycosidases"/>
    <property type="match status" value="1"/>
</dbReference>
<dbReference type="PANTHER" id="PTHR31084">
    <property type="entry name" value="ALPHA-L-FUCOSIDASE 2"/>
    <property type="match status" value="1"/>
</dbReference>
<feature type="domain" description="Glycosyl hydrolase family 95 catalytic" evidence="2">
    <location>
        <begin position="331"/>
        <end position="641"/>
    </location>
</feature>
<proteinExistence type="predicted"/>
<feature type="transmembrane region" description="Helical" evidence="1">
    <location>
        <begin position="32"/>
        <end position="53"/>
    </location>
</feature>
<dbReference type="InterPro" id="IPR012341">
    <property type="entry name" value="6hp_glycosidase-like_sf"/>
</dbReference>
<evidence type="ECO:0000259" key="2">
    <source>
        <dbReference type="Pfam" id="PF22124"/>
    </source>
</evidence>
<accession>A0ABM8IE20</accession>
<evidence type="ECO:0000313" key="3">
    <source>
        <dbReference type="EMBL" id="BEH00191.1"/>
    </source>
</evidence>
<dbReference type="Proteomes" id="UP001496674">
    <property type="component" value="Chromosome"/>
</dbReference>
<keyword evidence="1" id="KW-0472">Membrane</keyword>
<keyword evidence="4" id="KW-1185">Reference proteome</keyword>
<keyword evidence="1" id="KW-1133">Transmembrane helix</keyword>
<evidence type="ECO:0000313" key="4">
    <source>
        <dbReference type="Proteomes" id="UP001496674"/>
    </source>
</evidence>
<dbReference type="Pfam" id="PF22124">
    <property type="entry name" value="Glyco_hydro_95_cat"/>
    <property type="match status" value="1"/>
</dbReference>
<reference evidence="3 4" key="1">
    <citation type="submission" date="2023-04" db="EMBL/GenBank/DDBJ databases">
        <title>Draft genome sequence of acteroides sedimenti strain YN3PY1.</title>
        <authorList>
            <person name="Yoshida N."/>
        </authorList>
    </citation>
    <scope>NUCLEOTIDE SEQUENCE [LARGE SCALE GENOMIC DNA]</scope>
    <source>
        <strain evidence="3 4">YN3PY1</strain>
    </source>
</reference>
<name>A0ABM8IE20_9BACE</name>
<sequence>MDTSLDKNQASRMIISQKSHSKLHELGMAMRLYRVKLIAIPFILMLFSFNLIAGTKPLAVNINWPEFMNKQDLYWNVLPKSWDEGPFLGNGLLGVQIYEEPNENYIRFEVGNSNVHDHRTGEDLFNRPRLLIGHFALTPVGKIIGGEMRLDLWNAEARGTIKTSKGSISFRSIVHAHEMGIITDVTFTGDESGFRWEWKPANADSPRYLFSQTPASYFKKPEGYISNPQPIINIQNGGGVCVQPLLEKGQTATAWKEISAQKERTLYVNISHSYPENNAQSLAVNAVERISKMKENKLVQSHRKWWHKYYPASFLSLPDAKMENFYWIQMYKLASATRADRALIDNTGPWLTVTPWPNAWWNLNVQLTYWALNPSNRTELGASLENALYGNIQNLIMNVPELYRYNSAGIGRSSDFSNVSPVGEPGKLTSTPEVGLLTWACHNLWLLYRFKMDDQLLKEKLFPLLKKSVNYYLHFLKEDNDGKLHLPTTYSPEYGVAEDCNFDLALLRWGCETLLNTCSRLSISDELIPRWKEVLDKLTDYPIDTNGFMIGRNTPYEKSHRHYSHLLSIYPLYLTNIEKEGNKELIERSLNYWQSKKGHHEGYSLTGASSISSAIGNGNDALFYLNGLFSKFLRPNTMYKEAGPVIETPLSGAQSIHDMLIQSWGGKIRIFPAVPDKWNDIVFHNFRTEGAFLTSARRENGKTTFIRIKSLAGEPCIFISDMITPSFKGARKFKLTNLAKGIFSIDLKKNEEIVLFPKGTEPILDINPINKGTHEQNNFGIRKINNSFSCF</sequence>
<keyword evidence="1" id="KW-0812">Transmembrane</keyword>
<protein>
    <recommendedName>
        <fullName evidence="2">Glycosyl hydrolase family 95 catalytic domain-containing protein</fullName>
    </recommendedName>
</protein>
<dbReference type="Gene3D" id="1.50.10.10">
    <property type="match status" value="1"/>
</dbReference>
<evidence type="ECO:0000256" key="1">
    <source>
        <dbReference type="SAM" id="Phobius"/>
    </source>
</evidence>
<organism evidence="3 4">
    <name type="scientific">Bacteroides sedimenti</name>
    <dbReference type="NCBI Taxonomy" id="2136147"/>
    <lineage>
        <taxon>Bacteria</taxon>
        <taxon>Pseudomonadati</taxon>
        <taxon>Bacteroidota</taxon>
        <taxon>Bacteroidia</taxon>
        <taxon>Bacteroidales</taxon>
        <taxon>Bacteroidaceae</taxon>
        <taxon>Bacteroides</taxon>
    </lineage>
</organism>
<dbReference type="InterPro" id="IPR008928">
    <property type="entry name" value="6-hairpin_glycosidase_sf"/>
</dbReference>